<dbReference type="Proteomes" id="UP000670776">
    <property type="component" value="Unassembled WGS sequence"/>
</dbReference>
<gene>
    <name evidence="6" type="ORF">J8H85_11925</name>
</gene>
<comment type="catalytic activity">
    <reaction evidence="4">
        <text>L-serine + acetyl-CoA = O-acetyl-L-serine + CoA</text>
        <dbReference type="Rhea" id="RHEA:24560"/>
        <dbReference type="ChEBI" id="CHEBI:33384"/>
        <dbReference type="ChEBI" id="CHEBI:57287"/>
        <dbReference type="ChEBI" id="CHEBI:57288"/>
        <dbReference type="ChEBI" id="CHEBI:58340"/>
        <dbReference type="EC" id="2.3.1.30"/>
    </reaction>
</comment>
<organism evidence="6 7">
    <name type="scientific">Mariniflexile gromovii</name>
    <dbReference type="NCBI Taxonomy" id="362523"/>
    <lineage>
        <taxon>Bacteria</taxon>
        <taxon>Pseudomonadati</taxon>
        <taxon>Bacteroidota</taxon>
        <taxon>Flavobacteriia</taxon>
        <taxon>Flavobacteriales</taxon>
        <taxon>Flavobacteriaceae</taxon>
        <taxon>Mariniflexile</taxon>
    </lineage>
</organism>
<keyword evidence="7" id="KW-1185">Reference proteome</keyword>
<comment type="caution">
    <text evidence="6">The sequence shown here is derived from an EMBL/GenBank/DDBJ whole genome shotgun (WGS) entry which is preliminary data.</text>
</comment>
<dbReference type="SUPFAM" id="SSF51161">
    <property type="entry name" value="Trimeric LpxA-like enzymes"/>
    <property type="match status" value="1"/>
</dbReference>
<comment type="similarity">
    <text evidence="1 4">Belongs to the transferase hexapeptide repeat family.</text>
</comment>
<dbReference type="EMBL" id="JAGJCB010000011">
    <property type="protein sequence ID" value="MBP0904538.1"/>
    <property type="molecule type" value="Genomic_DNA"/>
</dbReference>
<keyword evidence="5" id="KW-0472">Membrane</keyword>
<dbReference type="Pfam" id="PF00132">
    <property type="entry name" value="Hexapep"/>
    <property type="match status" value="1"/>
</dbReference>
<keyword evidence="5" id="KW-0812">Transmembrane</keyword>
<keyword evidence="5" id="KW-1133">Transmembrane helix</keyword>
<sequence>MGKFYSDIKKYKKYSNNKPTVLLVLLHQGLWALWVYRISNAIYNSKMPKLLKQILLSFAVLCQKMIEILTGISISYAAQIGAGFYIGHFGGIIINASSVIGDNCNISQGVTIGVSGRGEKRGVPVIGNNVYMGANAVVVGKIVIGDNCVIAANSLVAKSVESNSTVMGVPAIVINNNTSKDYI</sequence>
<dbReference type="PIRSF" id="PIRSF000441">
    <property type="entry name" value="CysE"/>
    <property type="match status" value="1"/>
</dbReference>
<evidence type="ECO:0000256" key="5">
    <source>
        <dbReference type="SAM" id="Phobius"/>
    </source>
</evidence>
<dbReference type="InterPro" id="IPR005881">
    <property type="entry name" value="Ser_O-AcTrfase"/>
</dbReference>
<proteinExistence type="inferred from homology"/>
<evidence type="ECO:0000256" key="4">
    <source>
        <dbReference type="PIRNR" id="PIRNR000441"/>
    </source>
</evidence>
<dbReference type="InterPro" id="IPR001451">
    <property type="entry name" value="Hexapep"/>
</dbReference>
<feature type="transmembrane region" description="Helical" evidence="5">
    <location>
        <begin position="21"/>
        <end position="39"/>
    </location>
</feature>
<dbReference type="Gene3D" id="2.160.10.10">
    <property type="entry name" value="Hexapeptide repeat proteins"/>
    <property type="match status" value="1"/>
</dbReference>
<dbReference type="CDD" id="cd03354">
    <property type="entry name" value="LbH_SAT"/>
    <property type="match status" value="1"/>
</dbReference>
<evidence type="ECO:0000313" key="6">
    <source>
        <dbReference type="EMBL" id="MBP0904538.1"/>
    </source>
</evidence>
<dbReference type="EC" id="2.3.1.30" evidence="4"/>
<accession>A0ABS4BVD4</accession>
<dbReference type="InterPro" id="IPR011004">
    <property type="entry name" value="Trimer_LpxA-like_sf"/>
</dbReference>
<evidence type="ECO:0000256" key="2">
    <source>
        <dbReference type="ARBA" id="ARBA00022679"/>
    </source>
</evidence>
<dbReference type="PANTHER" id="PTHR42811">
    <property type="entry name" value="SERINE ACETYLTRANSFERASE"/>
    <property type="match status" value="1"/>
</dbReference>
<evidence type="ECO:0000313" key="7">
    <source>
        <dbReference type="Proteomes" id="UP000670776"/>
    </source>
</evidence>
<protein>
    <recommendedName>
        <fullName evidence="4">Serine acetyltransferase</fullName>
        <ecNumber evidence="4">2.3.1.30</ecNumber>
    </recommendedName>
</protein>
<keyword evidence="2 4" id="KW-0808">Transferase</keyword>
<evidence type="ECO:0000256" key="3">
    <source>
        <dbReference type="ARBA" id="ARBA00023315"/>
    </source>
</evidence>
<evidence type="ECO:0000256" key="1">
    <source>
        <dbReference type="ARBA" id="ARBA00007274"/>
    </source>
</evidence>
<dbReference type="RefSeq" id="WP_209655431.1">
    <property type="nucleotide sequence ID" value="NZ_JAGJCB010000011.1"/>
</dbReference>
<reference evidence="6 7" key="1">
    <citation type="submission" date="2021-04" db="EMBL/GenBank/DDBJ databases">
        <title>Mariniflexile gromovii gen. nov., sp. nov., a gliding bacterium isolated from the sea urchin Strongylocentrotus intermedius.</title>
        <authorList>
            <person name="Ko S."/>
            <person name="Le V."/>
            <person name="Ahn C.-Y."/>
            <person name="Oh H.-M."/>
        </authorList>
    </citation>
    <scope>NUCLEOTIDE SEQUENCE [LARGE SCALE GENOMIC DNA]</scope>
    <source>
        <strain evidence="6 7">KCTC 12570</strain>
    </source>
</reference>
<keyword evidence="3 4" id="KW-0012">Acyltransferase</keyword>
<name>A0ABS4BVD4_9FLAO</name>
<dbReference type="InterPro" id="IPR045304">
    <property type="entry name" value="LbH_SAT"/>
</dbReference>